<sequence length="173" mass="18886">MVAPLLIAGAMALAKEFLPGMVKHIAGDKAGEVAQSVVDVAQSVTGTSSPDDALVAMQADPSLVIDYKKHMASVQAELDKAYLVDRQNARDRDVKLKQAGYHNYRADIMLTLAFVCVVALVYFLWEARLDMPDQVFAALNMALGMLLKMIGDAFQFEFGSSRGSKEKDMIGRQ</sequence>
<reference evidence="2 3" key="1">
    <citation type="submission" date="2017-09" db="EMBL/GenBank/DDBJ databases">
        <title>Biodiversity and function of Thalassospira species in the particle-attached aromatic-hydrocarbon-degrading consortia from the surface seawater of the South China Sea.</title>
        <authorList>
            <person name="Dong C."/>
            <person name="Liu R."/>
            <person name="Shao Z."/>
        </authorList>
    </citation>
    <scope>NUCLEOTIDE SEQUENCE [LARGE SCALE GENOMIC DNA]</scope>
    <source>
        <strain evidence="2 3">CSC1P2</strain>
    </source>
</reference>
<gene>
    <name evidence="2" type="ORF">COO20_04280</name>
</gene>
<evidence type="ECO:0008006" key="4">
    <source>
        <dbReference type="Google" id="ProtNLM"/>
    </source>
</evidence>
<evidence type="ECO:0000313" key="2">
    <source>
        <dbReference type="EMBL" id="PKR55394.1"/>
    </source>
</evidence>
<dbReference type="OrthoDB" id="8482233at2"/>
<dbReference type="EMBL" id="NWTK01000002">
    <property type="protein sequence ID" value="PKR55394.1"/>
    <property type="molecule type" value="Genomic_DNA"/>
</dbReference>
<feature type="transmembrane region" description="Helical" evidence="1">
    <location>
        <begin position="108"/>
        <end position="125"/>
    </location>
</feature>
<evidence type="ECO:0000313" key="3">
    <source>
        <dbReference type="Proteomes" id="UP000233597"/>
    </source>
</evidence>
<dbReference type="Proteomes" id="UP000233597">
    <property type="component" value="Unassembled WGS sequence"/>
</dbReference>
<dbReference type="RefSeq" id="WP_133125764.1">
    <property type="nucleotide sequence ID" value="NZ_NWTK01000002.1"/>
</dbReference>
<proteinExistence type="predicted"/>
<dbReference type="AlphaFoldDB" id="A0A2N3KXV3"/>
<organism evidence="2 3">
    <name type="scientific">Thalassospira marina</name>
    <dbReference type="NCBI Taxonomy" id="2048283"/>
    <lineage>
        <taxon>Bacteria</taxon>
        <taxon>Pseudomonadati</taxon>
        <taxon>Pseudomonadota</taxon>
        <taxon>Alphaproteobacteria</taxon>
        <taxon>Rhodospirillales</taxon>
        <taxon>Thalassospiraceae</taxon>
        <taxon>Thalassospira</taxon>
    </lineage>
</organism>
<protein>
    <recommendedName>
        <fullName evidence="4">TMhelix containing protein</fullName>
    </recommendedName>
</protein>
<keyword evidence="1" id="KW-0812">Transmembrane</keyword>
<keyword evidence="1" id="KW-1133">Transmembrane helix</keyword>
<accession>A0A2N3KXV3</accession>
<name>A0A2N3KXV3_9PROT</name>
<comment type="caution">
    <text evidence="2">The sequence shown here is derived from an EMBL/GenBank/DDBJ whole genome shotgun (WGS) entry which is preliminary data.</text>
</comment>
<evidence type="ECO:0000256" key="1">
    <source>
        <dbReference type="SAM" id="Phobius"/>
    </source>
</evidence>
<keyword evidence="1" id="KW-0472">Membrane</keyword>